<dbReference type="InterPro" id="IPR023214">
    <property type="entry name" value="HAD_sf"/>
</dbReference>
<protein>
    <recommendedName>
        <fullName evidence="3">P-type Cu(+) transporter</fullName>
        <ecNumber evidence="3">7.2.2.8</ecNumber>
    </recommendedName>
</protein>
<evidence type="ECO:0000256" key="7">
    <source>
        <dbReference type="ARBA" id="ARBA00022796"/>
    </source>
</evidence>
<keyword evidence="8 14" id="KW-0067">ATP-binding</keyword>
<evidence type="ECO:0000256" key="11">
    <source>
        <dbReference type="ARBA" id="ARBA00023008"/>
    </source>
</evidence>
<keyword evidence="6 14" id="KW-0547">Nucleotide-binding</keyword>
<dbReference type="Gene3D" id="2.70.150.10">
    <property type="entry name" value="Calcium-transporting ATPase, cytoplasmic transduction domain A"/>
    <property type="match status" value="1"/>
</dbReference>
<dbReference type="InterPro" id="IPR006121">
    <property type="entry name" value="HMA_dom"/>
</dbReference>
<dbReference type="InterPro" id="IPR001757">
    <property type="entry name" value="P_typ_ATPase"/>
</dbReference>
<keyword evidence="5 14" id="KW-0479">Metal-binding</keyword>
<feature type="transmembrane region" description="Helical" evidence="14">
    <location>
        <begin position="723"/>
        <end position="743"/>
    </location>
</feature>
<keyword evidence="7" id="KW-0813">Transport</keyword>
<dbReference type="SFLD" id="SFLDG00002">
    <property type="entry name" value="C1.7:_P-type_atpase_like"/>
    <property type="match status" value="1"/>
</dbReference>
<evidence type="ECO:0000259" key="15">
    <source>
        <dbReference type="PROSITE" id="PS50846"/>
    </source>
</evidence>
<keyword evidence="7" id="KW-0406">Ion transport</keyword>
<dbReference type="PANTHER" id="PTHR43520">
    <property type="entry name" value="ATP7, ISOFORM B"/>
    <property type="match status" value="1"/>
</dbReference>
<dbReference type="InterPro" id="IPR023299">
    <property type="entry name" value="ATPase_P-typ_cyto_dom_N"/>
</dbReference>
<dbReference type="PROSITE" id="PS50846">
    <property type="entry name" value="HMA_2"/>
    <property type="match status" value="1"/>
</dbReference>
<dbReference type="InterPro" id="IPR044492">
    <property type="entry name" value="P_typ_ATPase_HD_dom"/>
</dbReference>
<dbReference type="InterPro" id="IPR036412">
    <property type="entry name" value="HAD-like_sf"/>
</dbReference>
<dbReference type="PANTHER" id="PTHR43520:SF8">
    <property type="entry name" value="P-TYPE CU(+) TRANSPORTER"/>
    <property type="match status" value="1"/>
</dbReference>
<dbReference type="SUPFAM" id="SSF81665">
    <property type="entry name" value="Calcium ATPase, transmembrane domain M"/>
    <property type="match status" value="1"/>
</dbReference>
<reference evidence="16 17" key="1">
    <citation type="journal article" date="2020" name="New Microbes New Infect">
        <title>Sellimonas caecigallum sp. nov., description and genome sequence of a new member of the Sellimonas genus isolated from the cecum of feral chicken.</title>
        <authorList>
            <person name="Wongkuna S."/>
            <person name="Ghimire S."/>
            <person name="Antony L."/>
            <person name="Chankhamhaengdecha S."/>
            <person name="Janvilisri T."/>
            <person name="Scaria J."/>
        </authorList>
    </citation>
    <scope>NUCLEOTIDE SEQUENCE [LARGE SCALE GENOMIC DNA]</scope>
    <source>
        <strain evidence="16 17">SW451</strain>
    </source>
</reference>
<feature type="transmembrane region" description="Helical" evidence="14">
    <location>
        <begin position="696"/>
        <end position="717"/>
    </location>
</feature>
<dbReference type="Gene3D" id="3.40.1110.10">
    <property type="entry name" value="Calcium-transporting ATPase, cytoplasmic domain N"/>
    <property type="match status" value="1"/>
</dbReference>
<dbReference type="Pfam" id="PF00702">
    <property type="entry name" value="Hydrolase"/>
    <property type="match status" value="1"/>
</dbReference>
<dbReference type="InterPro" id="IPR059000">
    <property type="entry name" value="ATPase_P-type_domA"/>
</dbReference>
<keyword evidence="10 14" id="KW-1133">Transmembrane helix</keyword>
<proteinExistence type="inferred from homology"/>
<dbReference type="SFLD" id="SFLDS00003">
    <property type="entry name" value="Haloacid_Dehalogenase"/>
    <property type="match status" value="1"/>
</dbReference>
<keyword evidence="17" id="KW-1185">Reference proteome</keyword>
<evidence type="ECO:0000256" key="4">
    <source>
        <dbReference type="ARBA" id="ARBA00022692"/>
    </source>
</evidence>
<evidence type="ECO:0000256" key="12">
    <source>
        <dbReference type="ARBA" id="ARBA00023136"/>
    </source>
</evidence>
<dbReference type="NCBIfam" id="TIGR01494">
    <property type="entry name" value="ATPase_P-type"/>
    <property type="match status" value="1"/>
</dbReference>
<dbReference type="Proteomes" id="UP000779049">
    <property type="component" value="Unassembled WGS sequence"/>
</dbReference>
<dbReference type="EC" id="7.2.2.8" evidence="3"/>
<organism evidence="16 17">
    <name type="scientific">Sellimonas caecigallum</name>
    <dbReference type="NCBI Taxonomy" id="2592333"/>
    <lineage>
        <taxon>Bacteria</taxon>
        <taxon>Bacillati</taxon>
        <taxon>Bacillota</taxon>
        <taxon>Clostridia</taxon>
        <taxon>Lachnospirales</taxon>
        <taxon>Lachnospiraceae</taxon>
        <taxon>Sellimonas</taxon>
    </lineage>
</organism>
<evidence type="ECO:0000256" key="3">
    <source>
        <dbReference type="ARBA" id="ARBA00012517"/>
    </source>
</evidence>
<keyword evidence="12 14" id="KW-0472">Membrane</keyword>
<dbReference type="InterPro" id="IPR023298">
    <property type="entry name" value="ATPase_P-typ_TM_dom_sf"/>
</dbReference>
<feature type="domain" description="HMA" evidence="15">
    <location>
        <begin position="2"/>
        <end position="68"/>
    </location>
</feature>
<evidence type="ECO:0000256" key="13">
    <source>
        <dbReference type="ARBA" id="ARBA00049289"/>
    </source>
</evidence>
<keyword evidence="11" id="KW-0186">Copper</keyword>
<accession>A0ABS7L4E3</accession>
<comment type="caution">
    <text evidence="16">The sequence shown here is derived from an EMBL/GenBank/DDBJ whole genome shotgun (WGS) entry which is preliminary data.</text>
</comment>
<dbReference type="NCBIfam" id="TIGR01525">
    <property type="entry name" value="ATPase-IB_hvy"/>
    <property type="match status" value="1"/>
</dbReference>
<feature type="transmembrane region" description="Helical" evidence="14">
    <location>
        <begin position="351"/>
        <end position="373"/>
    </location>
</feature>
<dbReference type="CDD" id="cd02094">
    <property type="entry name" value="P-type_ATPase_Cu-like"/>
    <property type="match status" value="1"/>
</dbReference>
<dbReference type="CDD" id="cd00371">
    <property type="entry name" value="HMA"/>
    <property type="match status" value="1"/>
</dbReference>
<dbReference type="PROSITE" id="PS00154">
    <property type="entry name" value="ATPASE_E1_E2"/>
    <property type="match status" value="1"/>
</dbReference>
<feature type="transmembrane region" description="Helical" evidence="14">
    <location>
        <begin position="170"/>
        <end position="187"/>
    </location>
</feature>
<dbReference type="Pfam" id="PF00122">
    <property type="entry name" value="E1-E2_ATPase"/>
    <property type="match status" value="1"/>
</dbReference>
<keyword evidence="7" id="KW-0187">Copper transport</keyword>
<evidence type="ECO:0000256" key="14">
    <source>
        <dbReference type="RuleBase" id="RU362081"/>
    </source>
</evidence>
<dbReference type="PRINTS" id="PR00943">
    <property type="entry name" value="CUATPASE"/>
</dbReference>
<dbReference type="EMBL" id="VIRV01000001">
    <property type="protein sequence ID" value="MBY0757827.1"/>
    <property type="molecule type" value="Genomic_DNA"/>
</dbReference>
<keyword evidence="4 14" id="KW-0812">Transmembrane</keyword>
<evidence type="ECO:0000256" key="2">
    <source>
        <dbReference type="ARBA" id="ARBA00006024"/>
    </source>
</evidence>
<keyword evidence="14" id="KW-1003">Cell membrane</keyword>
<feature type="transmembrane region" description="Helical" evidence="14">
    <location>
        <begin position="379"/>
        <end position="399"/>
    </location>
</feature>
<dbReference type="NCBIfam" id="TIGR01511">
    <property type="entry name" value="ATPase-IB1_Cu"/>
    <property type="match status" value="1"/>
</dbReference>
<dbReference type="InterPro" id="IPR027256">
    <property type="entry name" value="P-typ_ATPase_IB"/>
</dbReference>
<evidence type="ECO:0000256" key="1">
    <source>
        <dbReference type="ARBA" id="ARBA00004127"/>
    </source>
</evidence>
<dbReference type="SFLD" id="SFLDF00027">
    <property type="entry name" value="p-type_atpase"/>
    <property type="match status" value="1"/>
</dbReference>
<comment type="catalytic activity">
    <reaction evidence="13">
        <text>Cu(+)(in) + ATP + H2O = Cu(+)(out) + ADP + phosphate + H(+)</text>
        <dbReference type="Rhea" id="RHEA:25792"/>
        <dbReference type="ChEBI" id="CHEBI:15377"/>
        <dbReference type="ChEBI" id="CHEBI:15378"/>
        <dbReference type="ChEBI" id="CHEBI:30616"/>
        <dbReference type="ChEBI" id="CHEBI:43474"/>
        <dbReference type="ChEBI" id="CHEBI:49552"/>
        <dbReference type="ChEBI" id="CHEBI:456216"/>
        <dbReference type="EC" id="7.2.2.8"/>
    </reaction>
</comment>
<dbReference type="Pfam" id="PF00403">
    <property type="entry name" value="HMA"/>
    <property type="match status" value="1"/>
</dbReference>
<dbReference type="RefSeq" id="WP_087200137.1">
    <property type="nucleotide sequence ID" value="NZ_CP173660.1"/>
</dbReference>
<comment type="subcellular location">
    <subcellularLocation>
        <location evidence="14">Cell membrane</location>
    </subcellularLocation>
    <subcellularLocation>
        <location evidence="1">Endomembrane system</location>
        <topology evidence="1">Multi-pass membrane protein</topology>
    </subcellularLocation>
</comment>
<evidence type="ECO:0000313" key="16">
    <source>
        <dbReference type="EMBL" id="MBY0757827.1"/>
    </source>
</evidence>
<comment type="similarity">
    <text evidence="2 14">Belongs to the cation transport ATPase (P-type) (TC 3.A.3) family. Type IB subfamily.</text>
</comment>
<dbReference type="InterPro" id="IPR018303">
    <property type="entry name" value="ATPase_P-typ_P_site"/>
</dbReference>
<feature type="transmembrane region" description="Helical" evidence="14">
    <location>
        <begin position="131"/>
        <end position="149"/>
    </location>
</feature>
<evidence type="ECO:0000256" key="5">
    <source>
        <dbReference type="ARBA" id="ARBA00022723"/>
    </source>
</evidence>
<evidence type="ECO:0000256" key="9">
    <source>
        <dbReference type="ARBA" id="ARBA00022967"/>
    </source>
</evidence>
<dbReference type="SUPFAM" id="SSF55008">
    <property type="entry name" value="HMA, heavy metal-associated domain"/>
    <property type="match status" value="1"/>
</dbReference>
<name>A0ABS7L4E3_9FIRM</name>
<sequence>MKTEKYVITGMSCAACSSAVERVTKKIDGVSESNVNLTTGIMTITYEEGKVTPEKIIAKVERAGFGASVYEEKNRKEREVEEENQEQEIHKTKRHVIENLILAVPLLYLSMGHMLPFQLPVPDLLSMEKNPLYFALAQLILTVIILINGRKFYINGFGSLFRGHPNMDSLVAIGTGSAFIYSVVMTITIPSNPHASHQLYFESAAIVVTLVMLGKYMEGRSKNKTKEAIRKLMELAPDTAVLLQNGEMREVPVEEVKVGDLVVIRPGSRIPLDGIVTKGSTTVDESMLTGESIPVEKAVDDEVIGGSVNFQGSLTVKVTRTGSDTTLAKIVKMMEDAQGKKAPISKLADTVAGYFVPAVMCIAVIAAVIWLLLGHDIAFVLTIFVSVLVIACPCALGLATPTAIMVGTGLGASHGILIKSGEALEICHKVDTVILDKTGTITEGKPSVQEIHTEKMKTEELLFIAASCEQVSEHPLGQAIVEYARDKGMSLAEPDDFQSVTGQGIWAEMEWRGEKKRFYIGNKKLCDAQNIDLGIYAQKAAQMAEKGQTPMFVASDGQVEGLISVADKMKETSKEAIRKMKELGIEVCMLTGDNRLTAQEIGKQAGADKVIAEVLPEDKANVVEALQKENKCVMMVGDGINDAPALVQADVGVAIGSGSDIALDSSDIVLMKSDLNDVYKAIHLSKATIRNIKQNLFWAFFYNSLGIPLAAGALYAINGMLLNPMIGGLAMSLSSVCVVSNALRLRTLKL</sequence>
<evidence type="ECO:0000313" key="17">
    <source>
        <dbReference type="Proteomes" id="UP000779049"/>
    </source>
</evidence>
<dbReference type="SUPFAM" id="SSF81653">
    <property type="entry name" value="Calcium ATPase, transduction domain A"/>
    <property type="match status" value="1"/>
</dbReference>
<evidence type="ECO:0000256" key="8">
    <source>
        <dbReference type="ARBA" id="ARBA00022840"/>
    </source>
</evidence>
<dbReference type="InterPro" id="IPR036163">
    <property type="entry name" value="HMA_dom_sf"/>
</dbReference>
<gene>
    <name evidence="16" type="ORF">FLB61_01705</name>
</gene>
<dbReference type="InterPro" id="IPR008250">
    <property type="entry name" value="ATPase_P-typ_transduc_dom_A_sf"/>
</dbReference>
<dbReference type="PRINTS" id="PR00119">
    <property type="entry name" value="CATATPASE"/>
</dbReference>
<feature type="transmembrane region" description="Helical" evidence="14">
    <location>
        <begin position="199"/>
        <end position="217"/>
    </location>
</feature>
<feature type="transmembrane region" description="Helical" evidence="14">
    <location>
        <begin position="100"/>
        <end position="119"/>
    </location>
</feature>
<dbReference type="Gene3D" id="3.40.50.1000">
    <property type="entry name" value="HAD superfamily/HAD-like"/>
    <property type="match status" value="1"/>
</dbReference>
<dbReference type="SUPFAM" id="SSF56784">
    <property type="entry name" value="HAD-like"/>
    <property type="match status" value="1"/>
</dbReference>
<evidence type="ECO:0000256" key="6">
    <source>
        <dbReference type="ARBA" id="ARBA00022741"/>
    </source>
</evidence>
<evidence type="ECO:0000256" key="10">
    <source>
        <dbReference type="ARBA" id="ARBA00022989"/>
    </source>
</evidence>
<keyword evidence="9" id="KW-1278">Translocase</keyword>
<dbReference type="Gene3D" id="3.30.70.100">
    <property type="match status" value="1"/>
</dbReference>